<protein>
    <submittedName>
        <fullName evidence="6">2-oxoglutarate dehydrogenase e1 component, putative</fullName>
        <ecNumber evidence="6">1.2.4.2</ecNumber>
    </submittedName>
</protein>
<feature type="domain" description="Transketolase-like pyrimidine-binding" evidence="5">
    <location>
        <begin position="643"/>
        <end position="858"/>
    </location>
</feature>
<dbReference type="InterPro" id="IPR031717">
    <property type="entry name" value="ODO-1/KGD_C"/>
</dbReference>
<reference evidence="6 7" key="1">
    <citation type="journal article" date="2005" name="Science">
        <title>Genome sequence of Theileria parva, a bovine pathogen that transforms lymphocytes.</title>
        <authorList>
            <person name="Gardner M.J."/>
            <person name="Bishop R."/>
            <person name="Shah T."/>
            <person name="de Villiers E.P."/>
            <person name="Carlton J.M."/>
            <person name="Hall N."/>
            <person name="Ren Q."/>
            <person name="Paulsen I.T."/>
            <person name="Pain A."/>
            <person name="Berriman M."/>
            <person name="Wilson R.J.M."/>
            <person name="Sato S."/>
            <person name="Ralph S.A."/>
            <person name="Mann D.J."/>
            <person name="Xiong Z."/>
            <person name="Shallom S.J."/>
            <person name="Weidman J."/>
            <person name="Jiang L."/>
            <person name="Lynn J."/>
            <person name="Weaver B."/>
            <person name="Shoaibi A."/>
            <person name="Domingo A.R."/>
            <person name="Wasawo D."/>
            <person name="Crabtree J."/>
            <person name="Wortman J.R."/>
            <person name="Haas B."/>
            <person name="Angiuoli S.V."/>
            <person name="Creasy T.H."/>
            <person name="Lu C."/>
            <person name="Suh B."/>
            <person name="Silva J.C."/>
            <person name="Utterback T.R."/>
            <person name="Feldblyum T.V."/>
            <person name="Pertea M."/>
            <person name="Allen J."/>
            <person name="Nierman W.C."/>
            <person name="Taracha E.L.N."/>
            <person name="Salzberg S.L."/>
            <person name="White O.R."/>
            <person name="Fitzhugh H.A."/>
            <person name="Morzaria S."/>
            <person name="Venter J.C."/>
            <person name="Fraser C.M."/>
            <person name="Nene V."/>
        </authorList>
    </citation>
    <scope>NUCLEOTIDE SEQUENCE [LARGE SCALE GENOMIC DNA]</scope>
    <source>
        <strain evidence="6 7">Muguga</strain>
    </source>
</reference>
<dbReference type="Gene3D" id="3.40.50.970">
    <property type="match status" value="1"/>
</dbReference>
<dbReference type="SUPFAM" id="SSF52518">
    <property type="entry name" value="Thiamin diphosphate-binding fold (THDP-binding)"/>
    <property type="match status" value="2"/>
</dbReference>
<evidence type="ECO:0000256" key="2">
    <source>
        <dbReference type="ARBA" id="ARBA00006936"/>
    </source>
</evidence>
<dbReference type="AlphaFoldDB" id="Q4MZ92"/>
<dbReference type="VEuPathDB" id="PiroplasmaDB:TpMuguga_03g00124"/>
<dbReference type="InterPro" id="IPR005475">
    <property type="entry name" value="Transketolase-like_Pyr-bd"/>
</dbReference>
<dbReference type="GO" id="GO:0004591">
    <property type="term" value="F:oxoglutarate dehydrogenase (succinyl-transferring) activity"/>
    <property type="evidence" value="ECO:0007669"/>
    <property type="project" value="UniProtKB-EC"/>
</dbReference>
<dbReference type="EC" id="1.2.4.2" evidence="6"/>
<dbReference type="InParanoid" id="Q4MZ92"/>
<dbReference type="SMART" id="SM00861">
    <property type="entry name" value="Transket_pyr"/>
    <property type="match status" value="1"/>
</dbReference>
<dbReference type="InterPro" id="IPR001017">
    <property type="entry name" value="DH_E1"/>
</dbReference>
<dbReference type="FunCoup" id="Q4MZ92">
    <property type="interactions" value="139"/>
</dbReference>
<comment type="similarity">
    <text evidence="2">Belongs to the alpha-ketoglutarate dehydrogenase family.</text>
</comment>
<dbReference type="EMBL" id="AAGK01000005">
    <property type="protein sequence ID" value="EAN30859.1"/>
    <property type="molecule type" value="Genomic_DNA"/>
</dbReference>
<dbReference type="CDD" id="cd02016">
    <property type="entry name" value="TPP_E1_OGDC_like"/>
    <property type="match status" value="1"/>
</dbReference>
<accession>Q4MZ92</accession>
<comment type="cofactor">
    <cofactor evidence="1">
        <name>thiamine diphosphate</name>
        <dbReference type="ChEBI" id="CHEBI:58937"/>
    </cofactor>
</comment>
<keyword evidence="4" id="KW-0786">Thiamine pyrophosphate</keyword>
<dbReference type="Proteomes" id="UP000001949">
    <property type="component" value="Unassembled WGS sequence"/>
</dbReference>
<dbReference type="Gene3D" id="3.40.50.12470">
    <property type="match status" value="1"/>
</dbReference>
<dbReference type="KEGG" id="tpv:TP03_0124"/>
<dbReference type="GO" id="GO:0030976">
    <property type="term" value="F:thiamine pyrophosphate binding"/>
    <property type="evidence" value="ECO:0007669"/>
    <property type="project" value="InterPro"/>
</dbReference>
<keyword evidence="7" id="KW-1185">Reference proteome</keyword>
<dbReference type="InterPro" id="IPR011603">
    <property type="entry name" value="2oxoglutarate_DH_E1"/>
</dbReference>
<dbReference type="PANTHER" id="PTHR23152:SF4">
    <property type="entry name" value="2-OXOADIPATE DEHYDROGENASE COMPLEX COMPONENT E1"/>
    <property type="match status" value="1"/>
</dbReference>
<name>Q4MZ92_THEPA</name>
<evidence type="ECO:0000313" key="6">
    <source>
        <dbReference type="EMBL" id="EAN30859.1"/>
    </source>
</evidence>
<evidence type="ECO:0000259" key="5">
    <source>
        <dbReference type="SMART" id="SM00861"/>
    </source>
</evidence>
<comment type="caution">
    <text evidence="6">The sequence shown here is derived from an EMBL/GenBank/DDBJ whole genome shotgun (WGS) entry which is preliminary data.</text>
</comment>
<sequence length="1030" mass="117500">MRLGLIRICRQLRQVENFHGESLNYLEYLYYVYRTNPEHLQPSWQNYFSLLEQGKTYTLPQIDRKLGHKYNGFAGPLAGNQTTSQATELLAKVSNGVVGLEVLKLNELASAYRTFGHLVSNLDPLKLPKEVPFFRNIDGIYDKLNVNKYFNKDDLAKKIPNLGIGGVFNMTGTVEELAEKLKERYCGNISFEFGHIANSEEVAFLINEIESDEFLKFNKNDHLKCFKSICKAVKFEQFCAKTFPTLKRFGMDGIESILLLLESIEENGRNFGINSIMMTMSHRGRLNVLCNFLNKPLQESFAEFRGANWFINSHFRSGDVKYHNGYRTTKNGVEIQMISNSSHLQFSHPVLTGLVKAKQYYENDTNQSKILPIAIHGNSAISGQGMPYEVVQMAKIDGFGIGGTINIIVNNQIGFTANQLEASTSRYPSDVGKVIDAPIIHVNAYSIESVMFAGKLATKYRYKFKNDVFINLVGFRRFGHNELDMPKFTNAEMYAKVDETPNLMVYYKKYLEDHGFDKGELDEIENSTGSDFLNSLNLSKEISRTNVPIQNQNWLPIADSFSGLINTYLRKNKSVVELLDKTIDTDMKLSDKLDPPVETGLDKNLLLELGTKCVTVPSDIKMHNSVKKIFDARLQCLSTGSNFDTAMSEILAFSSLANEGFHVRLSGQESKRGTFSHRHSHVQCQTTFKYHNIFKGIECFINVFSGFDVSIYNSYLSELAALGFEYGYSLYSPKTLNIWEAQFGDFMNGAQVIIDAFVTSAETKWNYFSGLVLFLPHGYDGQGPDHSSSRIERFLQLSNDNEDLVDNLKYGDDYAKLVNISVVNCSVASNFFHVLRRQMHRSYRKPMICITGKKLLKLRSSFSTIDEYLTGTRFRRYIPDNLFTTGKQDLSKEEKPRNPDSVKRMIMCSGQIYYDLLEYRDSNEEWKNIPVARIEEITPFPAQNILDDLKKFKNLETLVWCQEEHENSGCFYFLRERLNNVLKILKNEGHCPKVNTAVKYSGRYPCATTAVGDPKMHEHEIVLVKQSFTV</sequence>
<dbReference type="GO" id="GO:0045252">
    <property type="term" value="C:oxoglutarate dehydrogenase complex"/>
    <property type="evidence" value="ECO:0007669"/>
    <property type="project" value="TreeGrafter"/>
</dbReference>
<dbReference type="OMA" id="YETMHLT"/>
<gene>
    <name evidence="6" type="ordered locus">TP03_0124</name>
</gene>
<keyword evidence="3 6" id="KW-0560">Oxidoreductase</keyword>
<dbReference type="eggNOG" id="KOG0450">
    <property type="taxonomic scope" value="Eukaryota"/>
</dbReference>
<dbReference type="Pfam" id="PF16870">
    <property type="entry name" value="OxoGdeHyase_C"/>
    <property type="match status" value="1"/>
</dbReference>
<dbReference type="GO" id="GO:0005739">
    <property type="term" value="C:mitochondrion"/>
    <property type="evidence" value="ECO:0007669"/>
    <property type="project" value="TreeGrafter"/>
</dbReference>
<dbReference type="InterPro" id="IPR029061">
    <property type="entry name" value="THDP-binding"/>
</dbReference>
<evidence type="ECO:0000256" key="4">
    <source>
        <dbReference type="ARBA" id="ARBA00023052"/>
    </source>
</evidence>
<dbReference type="NCBIfam" id="NF006914">
    <property type="entry name" value="PRK09404.1"/>
    <property type="match status" value="1"/>
</dbReference>
<dbReference type="PIRSF" id="PIRSF000157">
    <property type="entry name" value="Oxoglu_dh_E1"/>
    <property type="match status" value="1"/>
</dbReference>
<dbReference type="Gene3D" id="1.10.287.1150">
    <property type="entry name" value="TPP helical domain"/>
    <property type="match status" value="1"/>
</dbReference>
<evidence type="ECO:0000313" key="7">
    <source>
        <dbReference type="Proteomes" id="UP000001949"/>
    </source>
</evidence>
<dbReference type="STRING" id="5875.Q4MZ92"/>
<evidence type="ECO:0000256" key="3">
    <source>
        <dbReference type="ARBA" id="ARBA00023002"/>
    </source>
</evidence>
<proteinExistence type="inferred from homology"/>
<dbReference type="Pfam" id="PF00676">
    <property type="entry name" value="E1_dh"/>
    <property type="match status" value="1"/>
</dbReference>
<dbReference type="Gene3D" id="3.40.50.11610">
    <property type="entry name" value="Multifunctional 2-oxoglutarate metabolism enzyme, C-terminal domain"/>
    <property type="match status" value="1"/>
</dbReference>
<organism evidence="6 7">
    <name type="scientific">Theileria parva</name>
    <name type="common">East coast fever infection agent</name>
    <dbReference type="NCBI Taxonomy" id="5875"/>
    <lineage>
        <taxon>Eukaryota</taxon>
        <taxon>Sar</taxon>
        <taxon>Alveolata</taxon>
        <taxon>Apicomplexa</taxon>
        <taxon>Aconoidasida</taxon>
        <taxon>Piroplasmida</taxon>
        <taxon>Theileriidae</taxon>
        <taxon>Theileria</taxon>
    </lineage>
</organism>
<dbReference type="GO" id="GO:0006099">
    <property type="term" value="P:tricarboxylic acid cycle"/>
    <property type="evidence" value="ECO:0007669"/>
    <property type="project" value="TreeGrafter"/>
</dbReference>
<dbReference type="InterPro" id="IPR042179">
    <property type="entry name" value="KGD_C_sf"/>
</dbReference>
<dbReference type="PANTHER" id="PTHR23152">
    <property type="entry name" value="2-OXOGLUTARATE DEHYDROGENASE"/>
    <property type="match status" value="1"/>
</dbReference>
<evidence type="ECO:0000256" key="1">
    <source>
        <dbReference type="ARBA" id="ARBA00001964"/>
    </source>
</evidence>
<dbReference type="Pfam" id="PF02779">
    <property type="entry name" value="Transket_pyr"/>
    <property type="match status" value="1"/>
</dbReference>